<protein>
    <recommendedName>
        <fullName evidence="5">Beta-Casp domain-containing protein</fullName>
    </recommendedName>
</protein>
<feature type="domain" description="Zn-dependent metallo-hydrolase RNA specificity" evidence="2">
    <location>
        <begin position="176"/>
        <end position="237"/>
    </location>
</feature>
<proteinExistence type="predicted"/>
<dbReference type="GO" id="GO:0016787">
    <property type="term" value="F:hydrolase activity"/>
    <property type="evidence" value="ECO:0007669"/>
    <property type="project" value="UniProtKB-KW"/>
</dbReference>
<dbReference type="Gene3D" id="3.40.50.10890">
    <property type="match status" value="1"/>
</dbReference>
<evidence type="ECO:0000256" key="1">
    <source>
        <dbReference type="ARBA" id="ARBA00022801"/>
    </source>
</evidence>
<dbReference type="SUPFAM" id="SSF56281">
    <property type="entry name" value="Metallo-hydrolase/oxidoreductase"/>
    <property type="match status" value="1"/>
</dbReference>
<accession>A0A383ASY5</accession>
<dbReference type="PANTHER" id="PTHR11203">
    <property type="entry name" value="CLEAVAGE AND POLYADENYLATION SPECIFICITY FACTOR FAMILY MEMBER"/>
    <property type="match status" value="1"/>
</dbReference>
<evidence type="ECO:0000313" key="4">
    <source>
        <dbReference type="EMBL" id="SVE10794.1"/>
    </source>
</evidence>
<sequence>DYAFIESTYGAKKRNLPSSPYKEFYNDLNTNLKKGGIVWIPSFVLDRTQKVLNTIKKGQLGGMLPENIDIKIVSPTAKKINAIYDKYHDYRPKYVDESFSMSASKLESILYGSKILITSSYVDGIDTFHSIAEKIVADGNSSVLLVGYQDPRSFGGKLKKASKGSKITLSDNDFNVNAYVKYYSGIFSGHYDGKGTLKYLKSIDIKSSIFLVHGNQKSKKELSLLLNRKGYKNIQIPDGINKISIFN</sequence>
<evidence type="ECO:0008006" key="5">
    <source>
        <dbReference type="Google" id="ProtNLM"/>
    </source>
</evidence>
<dbReference type="InterPro" id="IPR011108">
    <property type="entry name" value="RMMBL"/>
</dbReference>
<gene>
    <name evidence="4" type="ORF">METZ01_LOCUS463648</name>
</gene>
<feature type="domain" description="Beta-Casp" evidence="3">
    <location>
        <begin position="52"/>
        <end position="158"/>
    </location>
</feature>
<dbReference type="GO" id="GO:0004521">
    <property type="term" value="F:RNA endonuclease activity"/>
    <property type="evidence" value="ECO:0007669"/>
    <property type="project" value="TreeGrafter"/>
</dbReference>
<dbReference type="Pfam" id="PF10996">
    <property type="entry name" value="Beta-Casp"/>
    <property type="match status" value="1"/>
</dbReference>
<evidence type="ECO:0000259" key="2">
    <source>
        <dbReference type="Pfam" id="PF07521"/>
    </source>
</evidence>
<dbReference type="AlphaFoldDB" id="A0A383ASY5"/>
<dbReference type="InterPro" id="IPR050698">
    <property type="entry name" value="MBL"/>
</dbReference>
<keyword evidence="1" id="KW-0378">Hydrolase</keyword>
<organism evidence="4">
    <name type="scientific">marine metagenome</name>
    <dbReference type="NCBI Taxonomy" id="408172"/>
    <lineage>
        <taxon>unclassified sequences</taxon>
        <taxon>metagenomes</taxon>
        <taxon>ecological metagenomes</taxon>
    </lineage>
</organism>
<dbReference type="Pfam" id="PF07521">
    <property type="entry name" value="RMMBL"/>
    <property type="match status" value="1"/>
</dbReference>
<evidence type="ECO:0000259" key="3">
    <source>
        <dbReference type="Pfam" id="PF10996"/>
    </source>
</evidence>
<feature type="non-terminal residue" evidence="4">
    <location>
        <position position="1"/>
    </location>
</feature>
<reference evidence="4" key="1">
    <citation type="submission" date="2018-05" db="EMBL/GenBank/DDBJ databases">
        <authorList>
            <person name="Lanie J.A."/>
            <person name="Ng W.-L."/>
            <person name="Kazmierczak K.M."/>
            <person name="Andrzejewski T.M."/>
            <person name="Davidsen T.M."/>
            <person name="Wayne K.J."/>
            <person name="Tettelin H."/>
            <person name="Glass J.I."/>
            <person name="Rusch D."/>
            <person name="Podicherti R."/>
            <person name="Tsui H.-C.T."/>
            <person name="Winkler M.E."/>
        </authorList>
    </citation>
    <scope>NUCLEOTIDE SEQUENCE</scope>
</reference>
<name>A0A383ASY5_9ZZZZ</name>
<dbReference type="InterPro" id="IPR022712">
    <property type="entry name" value="Beta_Casp"/>
</dbReference>
<dbReference type="EMBL" id="UINC01194622">
    <property type="protein sequence ID" value="SVE10794.1"/>
    <property type="molecule type" value="Genomic_DNA"/>
</dbReference>
<dbReference type="InterPro" id="IPR036866">
    <property type="entry name" value="RibonucZ/Hydroxyglut_hydro"/>
</dbReference>
<dbReference type="PANTHER" id="PTHR11203:SF37">
    <property type="entry name" value="INTEGRATOR COMPLEX SUBUNIT 11"/>
    <property type="match status" value="1"/>
</dbReference>